<dbReference type="Pfam" id="PF13833">
    <property type="entry name" value="EF-hand_8"/>
    <property type="match status" value="1"/>
</dbReference>
<reference evidence="3" key="1">
    <citation type="submission" date="2021-01" db="EMBL/GenBank/DDBJ databases">
        <authorList>
            <person name="Corre E."/>
            <person name="Pelletier E."/>
            <person name="Niang G."/>
            <person name="Scheremetjew M."/>
            <person name="Finn R."/>
            <person name="Kale V."/>
            <person name="Holt S."/>
            <person name="Cochrane G."/>
            <person name="Meng A."/>
            <person name="Brown T."/>
            <person name="Cohen L."/>
        </authorList>
    </citation>
    <scope>NUCLEOTIDE SEQUENCE</scope>
    <source>
        <strain evidence="3">CCMP1661</strain>
    </source>
</reference>
<dbReference type="InterPro" id="IPR011992">
    <property type="entry name" value="EF-hand-dom_pair"/>
</dbReference>
<feature type="coiled-coil region" evidence="1">
    <location>
        <begin position="99"/>
        <end position="126"/>
    </location>
</feature>
<dbReference type="GO" id="GO:0005509">
    <property type="term" value="F:calcium ion binding"/>
    <property type="evidence" value="ECO:0007669"/>
    <property type="project" value="InterPro"/>
</dbReference>
<dbReference type="InterPro" id="IPR002048">
    <property type="entry name" value="EF_hand_dom"/>
</dbReference>
<evidence type="ECO:0000313" key="3">
    <source>
        <dbReference type="EMBL" id="CAD9858940.1"/>
    </source>
</evidence>
<dbReference type="PROSITE" id="PS50222">
    <property type="entry name" value="EF_HAND_2"/>
    <property type="match status" value="1"/>
</dbReference>
<dbReference type="SUPFAM" id="SSF47473">
    <property type="entry name" value="EF-hand"/>
    <property type="match status" value="1"/>
</dbReference>
<accession>A0A7S2UTN0</accession>
<evidence type="ECO:0000259" key="2">
    <source>
        <dbReference type="PROSITE" id="PS50222"/>
    </source>
</evidence>
<evidence type="ECO:0000256" key="1">
    <source>
        <dbReference type="SAM" id="Coils"/>
    </source>
</evidence>
<dbReference type="EMBL" id="HBHR01003190">
    <property type="protein sequence ID" value="CAD9858940.1"/>
    <property type="molecule type" value="Transcribed_RNA"/>
</dbReference>
<sequence>MMQEEEDVPQNITPQEERELVRTYNHLCHFLKRSKLEKEAAPKRARRQELIDKVQTSKKIHEIRQQQELEQNGSALAQQQIDELDSSYADLAPMGSVEMAQMQDDINQLTAEINGIESQIEALRSDPDKKIRAPDLMEALRFLGKKVTKKEVADMIWEVDENLDGCVDWEEYRLMFQRNIFDRTGLEPSKLYNMVQFMIYDHDNKGLVSVDQTMNMLYARYGRSRMEQKLRELFGTDMRENGKQGGEIDFLTYLQAVERTQMNTFLNTSLGKTTAAKTAKRLGGTEKQKM</sequence>
<feature type="domain" description="EF-hand" evidence="2">
    <location>
        <begin position="147"/>
        <end position="182"/>
    </location>
</feature>
<organism evidence="3">
    <name type="scientific">Fibrocapsa japonica</name>
    <dbReference type="NCBI Taxonomy" id="94617"/>
    <lineage>
        <taxon>Eukaryota</taxon>
        <taxon>Sar</taxon>
        <taxon>Stramenopiles</taxon>
        <taxon>Ochrophyta</taxon>
        <taxon>Raphidophyceae</taxon>
        <taxon>Chattonellales</taxon>
        <taxon>Chattonellaceae</taxon>
        <taxon>Fibrocapsa</taxon>
    </lineage>
</organism>
<keyword evidence="1" id="KW-0175">Coiled coil</keyword>
<name>A0A7S2UTN0_9STRA</name>
<gene>
    <name evidence="3" type="ORF">FJAP1339_LOCUS1459</name>
</gene>
<dbReference type="Gene3D" id="1.10.238.10">
    <property type="entry name" value="EF-hand"/>
    <property type="match status" value="1"/>
</dbReference>
<dbReference type="AlphaFoldDB" id="A0A7S2UTN0"/>
<protein>
    <recommendedName>
        <fullName evidence="2">EF-hand domain-containing protein</fullName>
    </recommendedName>
</protein>
<proteinExistence type="predicted"/>